<sequence length="348" mass="36967">MADAERILAIDVGAGTQDILLWEGDRTPENCTQLILPSQTQIVAARIRRLTAVRRPLHLTGRVMGGGASSDAIAAHLAAGLAVTVTPGAAKTIHDNPSRVEATGVRLVADAPRDAEVVVLGDVDPAALRETLERFEIPWPARFAVAVFDHGDSPVFSNRRFRFEHLARIIAAGGDLGLLVYDDDLPLYLTRMAAARDLLPGATVLDTGAAGVWGALEDPIVAARAERGAILVNIGNMHTFGVLLRGRRMLGLFEHHTHLLTTARLAGLVAGLRVGTLDFETIFAEDGHGATFAADYHPEGGFDFVAVTGPNRALARPLGWYEAVPHGDMMLAGPFGLIAAARDKAGRG</sequence>
<evidence type="ECO:0000313" key="1">
    <source>
        <dbReference type="EMBL" id="CAA9590320.1"/>
    </source>
</evidence>
<dbReference type="EMBL" id="CADCWN010000397">
    <property type="protein sequence ID" value="CAA9590320.1"/>
    <property type="molecule type" value="Genomic_DNA"/>
</dbReference>
<dbReference type="Pfam" id="PF08735">
    <property type="entry name" value="DUF1786"/>
    <property type="match status" value="1"/>
</dbReference>
<accession>A0A6N3IPG6</accession>
<proteinExistence type="predicted"/>
<protein>
    <submittedName>
        <fullName evidence="1">Uncharacterized protein MK1497</fullName>
    </submittedName>
</protein>
<dbReference type="AlphaFoldDB" id="A0A6N3IPG6"/>
<reference evidence="1" key="1">
    <citation type="submission" date="2020-02" db="EMBL/GenBank/DDBJ databases">
        <authorList>
            <person name="Meier V. D."/>
        </authorList>
    </citation>
    <scope>NUCLEOTIDE SEQUENCE</scope>
    <source>
        <strain evidence="1">AVDCRST_MAG18</strain>
    </source>
</reference>
<gene>
    <name evidence="1" type="ORF">AVDCRST_MAG18-4983</name>
</gene>
<organism evidence="1">
    <name type="scientific">uncultured Thermomicrobiales bacterium</name>
    <dbReference type="NCBI Taxonomy" id="1645740"/>
    <lineage>
        <taxon>Bacteria</taxon>
        <taxon>Pseudomonadati</taxon>
        <taxon>Thermomicrobiota</taxon>
        <taxon>Thermomicrobia</taxon>
        <taxon>Thermomicrobiales</taxon>
        <taxon>environmental samples</taxon>
    </lineage>
</organism>
<name>A0A6N3IPG6_9BACT</name>
<dbReference type="InterPro" id="IPR014846">
    <property type="entry name" value="DUF1786_pyruvate_format-lyase"/>
</dbReference>